<feature type="compositionally biased region" description="Pro residues" evidence="1">
    <location>
        <begin position="13"/>
        <end position="25"/>
    </location>
</feature>
<accession>C6I0G1</accession>
<dbReference type="AlphaFoldDB" id="C6I0G1"/>
<name>C6I0G1_9BACT</name>
<dbReference type="Proteomes" id="UP000009374">
    <property type="component" value="Unassembled WGS sequence"/>
</dbReference>
<evidence type="ECO:0008006" key="4">
    <source>
        <dbReference type="Google" id="ProtNLM"/>
    </source>
</evidence>
<dbReference type="InterPro" id="IPR036388">
    <property type="entry name" value="WH-like_DNA-bd_sf"/>
</dbReference>
<dbReference type="Pfam" id="PF04255">
    <property type="entry name" value="DUF433"/>
    <property type="match status" value="1"/>
</dbReference>
<feature type="compositionally biased region" description="Basic and acidic residues" evidence="1">
    <location>
        <begin position="1"/>
        <end position="11"/>
    </location>
</feature>
<protein>
    <recommendedName>
        <fullName evidence="4">DUF433 domain-containing protein</fullName>
    </recommendedName>
</protein>
<gene>
    <name evidence="2" type="ORF">UBAL3_95680054</name>
</gene>
<dbReference type="Gene3D" id="1.10.10.10">
    <property type="entry name" value="Winged helix-like DNA-binding domain superfamily/Winged helix DNA-binding domain"/>
    <property type="match status" value="1"/>
</dbReference>
<evidence type="ECO:0000313" key="2">
    <source>
        <dbReference type="EMBL" id="EES51616.1"/>
    </source>
</evidence>
<keyword evidence="3" id="KW-1185">Reference proteome</keyword>
<proteinExistence type="predicted"/>
<sequence>MSDPKEKKKGDPTPLPMVSPPPAEPRNPERRPAVRQVRMNPKVARGLPCLDGTQIPVTVFLELFKKGYTVDRIVAECYPELSREDVLFALDFVIDWVRRAPGYLSNLVDNG</sequence>
<evidence type="ECO:0000313" key="3">
    <source>
        <dbReference type="Proteomes" id="UP000009374"/>
    </source>
</evidence>
<reference evidence="2 3" key="1">
    <citation type="journal article" date="2009" name="Appl. Environ. Microbiol.">
        <title>Community genomic and proteomic analyses of chemoautotrophic iron-oxidizing "Leptospirillum rubarum" (Group II) and "Leptospirillum ferrodiazotrophum" (Group III) bacteria in acid mine drainage biofilms.</title>
        <authorList>
            <person name="Goltsman D.S."/>
            <person name="Denef V.J."/>
            <person name="Singer S.W."/>
            <person name="VerBerkmoes N.C."/>
            <person name="Lefsrud M."/>
            <person name="Mueller R.S."/>
            <person name="Dick G.J."/>
            <person name="Sun C.L."/>
            <person name="Wheeler K.E."/>
            <person name="Zemla A."/>
            <person name="Baker B.J."/>
            <person name="Hauser L."/>
            <person name="Land M."/>
            <person name="Shah M.B."/>
            <person name="Thelen M.P."/>
            <person name="Hettich R.L."/>
            <person name="Banfield J.F."/>
        </authorList>
    </citation>
    <scope>NUCLEOTIDE SEQUENCE [LARGE SCALE GENOMIC DNA]</scope>
</reference>
<dbReference type="InterPro" id="IPR009057">
    <property type="entry name" value="Homeodomain-like_sf"/>
</dbReference>
<evidence type="ECO:0000256" key="1">
    <source>
        <dbReference type="SAM" id="MobiDB-lite"/>
    </source>
</evidence>
<organism evidence="2 3">
    <name type="scientific">Leptospirillum ferrodiazotrophum</name>
    <dbReference type="NCBI Taxonomy" id="412449"/>
    <lineage>
        <taxon>Bacteria</taxon>
        <taxon>Pseudomonadati</taxon>
        <taxon>Nitrospirota</taxon>
        <taxon>Nitrospiria</taxon>
        <taxon>Nitrospirales</taxon>
        <taxon>Nitrospiraceae</taxon>
        <taxon>Leptospirillum</taxon>
    </lineage>
</organism>
<dbReference type="EMBL" id="GG693887">
    <property type="protein sequence ID" value="EES51616.1"/>
    <property type="molecule type" value="Genomic_DNA"/>
</dbReference>
<feature type="region of interest" description="Disordered" evidence="1">
    <location>
        <begin position="1"/>
        <end position="35"/>
    </location>
</feature>
<dbReference type="SUPFAM" id="SSF46689">
    <property type="entry name" value="Homeodomain-like"/>
    <property type="match status" value="1"/>
</dbReference>
<dbReference type="InterPro" id="IPR007367">
    <property type="entry name" value="DUF433"/>
</dbReference>